<dbReference type="Gene3D" id="3.30.70.270">
    <property type="match status" value="1"/>
</dbReference>
<evidence type="ECO:0000313" key="7">
    <source>
        <dbReference type="Proteomes" id="UP001152447"/>
    </source>
</evidence>
<dbReference type="GO" id="GO:0043709">
    <property type="term" value="P:cell adhesion involved in single-species biofilm formation"/>
    <property type="evidence" value="ECO:0007669"/>
    <property type="project" value="TreeGrafter"/>
</dbReference>
<dbReference type="InterPro" id="IPR029787">
    <property type="entry name" value="Nucleotide_cyclase"/>
</dbReference>
<evidence type="ECO:0000256" key="4">
    <source>
        <dbReference type="SAM" id="Phobius"/>
    </source>
</evidence>
<dbReference type="CDD" id="cd01949">
    <property type="entry name" value="GGDEF"/>
    <property type="match status" value="1"/>
</dbReference>
<dbReference type="SUPFAM" id="SSF55073">
    <property type="entry name" value="Nucleotide cyclase"/>
    <property type="match status" value="1"/>
</dbReference>
<dbReference type="EC" id="2.7.7.65" evidence="2"/>
<comment type="caution">
    <text evidence="6">The sequence shown here is derived from an EMBL/GenBank/DDBJ whole genome shotgun (WGS) entry which is preliminary data.</text>
</comment>
<evidence type="ECO:0000256" key="3">
    <source>
        <dbReference type="ARBA" id="ARBA00034247"/>
    </source>
</evidence>
<dbReference type="InterPro" id="IPR050469">
    <property type="entry name" value="Diguanylate_Cyclase"/>
</dbReference>
<dbReference type="NCBIfam" id="TIGR00254">
    <property type="entry name" value="GGDEF"/>
    <property type="match status" value="1"/>
</dbReference>
<dbReference type="PANTHER" id="PTHR45138">
    <property type="entry name" value="REGULATORY COMPONENTS OF SENSORY TRANSDUCTION SYSTEM"/>
    <property type="match status" value="1"/>
</dbReference>
<dbReference type="Proteomes" id="UP001152447">
    <property type="component" value="Unassembled WGS sequence"/>
</dbReference>
<dbReference type="GO" id="GO:0052621">
    <property type="term" value="F:diguanylate cyclase activity"/>
    <property type="evidence" value="ECO:0007669"/>
    <property type="project" value="UniProtKB-EC"/>
</dbReference>
<dbReference type="InterPro" id="IPR000160">
    <property type="entry name" value="GGDEF_dom"/>
</dbReference>
<evidence type="ECO:0000313" key="6">
    <source>
        <dbReference type="EMBL" id="CAH9051938.1"/>
    </source>
</evidence>
<comment type="catalytic activity">
    <reaction evidence="3">
        <text>2 GTP = 3',3'-c-di-GMP + 2 diphosphate</text>
        <dbReference type="Rhea" id="RHEA:24898"/>
        <dbReference type="ChEBI" id="CHEBI:33019"/>
        <dbReference type="ChEBI" id="CHEBI:37565"/>
        <dbReference type="ChEBI" id="CHEBI:58805"/>
        <dbReference type="EC" id="2.7.7.65"/>
    </reaction>
</comment>
<dbReference type="GO" id="GO:0005886">
    <property type="term" value="C:plasma membrane"/>
    <property type="evidence" value="ECO:0007669"/>
    <property type="project" value="TreeGrafter"/>
</dbReference>
<name>A0A9W4QT32_PSEHA</name>
<dbReference type="GO" id="GO:1902201">
    <property type="term" value="P:negative regulation of bacterial-type flagellum-dependent cell motility"/>
    <property type="evidence" value="ECO:0007669"/>
    <property type="project" value="TreeGrafter"/>
</dbReference>
<feature type="transmembrane region" description="Helical" evidence="4">
    <location>
        <begin position="110"/>
        <end position="132"/>
    </location>
</feature>
<reference evidence="6" key="1">
    <citation type="submission" date="2022-07" db="EMBL/GenBank/DDBJ databases">
        <authorList>
            <person name="Criscuolo A."/>
        </authorList>
    </citation>
    <scope>NUCLEOTIDE SEQUENCE</scope>
    <source>
        <strain evidence="6">CIP103197</strain>
    </source>
</reference>
<keyword evidence="4" id="KW-1133">Transmembrane helix</keyword>
<dbReference type="Pfam" id="PF00990">
    <property type="entry name" value="GGDEF"/>
    <property type="match status" value="1"/>
</dbReference>
<evidence type="ECO:0000259" key="5">
    <source>
        <dbReference type="PROSITE" id="PS50887"/>
    </source>
</evidence>
<comment type="cofactor">
    <cofactor evidence="1">
        <name>Mg(2+)</name>
        <dbReference type="ChEBI" id="CHEBI:18420"/>
    </cofactor>
</comment>
<feature type="transmembrane region" description="Helical" evidence="4">
    <location>
        <begin position="20"/>
        <end position="40"/>
    </location>
</feature>
<dbReference type="EMBL" id="CAMAPB010000004">
    <property type="protein sequence ID" value="CAH9051938.1"/>
    <property type="molecule type" value="Genomic_DNA"/>
</dbReference>
<feature type="domain" description="GGDEF" evidence="5">
    <location>
        <begin position="173"/>
        <end position="302"/>
    </location>
</feature>
<feature type="transmembrane region" description="Helical" evidence="4">
    <location>
        <begin position="52"/>
        <end position="72"/>
    </location>
</feature>
<protein>
    <recommendedName>
        <fullName evidence="2">diguanylate cyclase</fullName>
        <ecNumber evidence="2">2.7.7.65</ecNumber>
    </recommendedName>
</protein>
<keyword evidence="7" id="KW-1185">Reference proteome</keyword>
<sequence>MMNPEKVSLKLSHFVKITRLNKLLILMTLAFIIAFSIFSLMYFPRLDITQNLYGFTTDFINLVVIFAIFFVVQCSRLAKKAYLYVSIGLMLWIVGSTADVLDEVIRQPFWISNYVEDLCRTLGMLITAYGLFKTMHFMQRMHNRLAQEFIMDDLTKVYNRRCFYQHVKGVVNNPYTVLIIDLDHFKRINDDYGHDVGDKVLKQFADKVNRLLKDENIFARIGGEEFAAYLPSYELDEVLNFSQTILETARTITVQNQRSKTVSIGIAHRTSDQTFDNVMKRADQALYRAKKAGRDRLEVALTS</sequence>
<dbReference type="AlphaFoldDB" id="A0A9W4QT32"/>
<organism evidence="6 7">
    <name type="scientific">Pseudoalteromonas haloplanktis</name>
    <name type="common">Alteromonas haloplanktis</name>
    <dbReference type="NCBI Taxonomy" id="228"/>
    <lineage>
        <taxon>Bacteria</taxon>
        <taxon>Pseudomonadati</taxon>
        <taxon>Pseudomonadota</taxon>
        <taxon>Gammaproteobacteria</taxon>
        <taxon>Alteromonadales</taxon>
        <taxon>Pseudoalteromonadaceae</taxon>
        <taxon>Pseudoalteromonas</taxon>
    </lineage>
</organism>
<evidence type="ECO:0000256" key="1">
    <source>
        <dbReference type="ARBA" id="ARBA00001946"/>
    </source>
</evidence>
<dbReference type="FunFam" id="3.30.70.270:FF:000001">
    <property type="entry name" value="Diguanylate cyclase domain protein"/>
    <property type="match status" value="1"/>
</dbReference>
<dbReference type="PANTHER" id="PTHR45138:SF9">
    <property type="entry name" value="DIGUANYLATE CYCLASE DGCM-RELATED"/>
    <property type="match status" value="1"/>
</dbReference>
<accession>A0A9W4QT32</accession>
<keyword evidence="4" id="KW-0812">Transmembrane</keyword>
<proteinExistence type="predicted"/>
<keyword evidence="4" id="KW-0472">Membrane</keyword>
<evidence type="ECO:0000256" key="2">
    <source>
        <dbReference type="ARBA" id="ARBA00012528"/>
    </source>
</evidence>
<dbReference type="InterPro" id="IPR043128">
    <property type="entry name" value="Rev_trsase/Diguanyl_cyclase"/>
</dbReference>
<dbReference type="PROSITE" id="PS50887">
    <property type="entry name" value="GGDEF"/>
    <property type="match status" value="1"/>
</dbReference>
<dbReference type="SMART" id="SM00267">
    <property type="entry name" value="GGDEF"/>
    <property type="match status" value="1"/>
</dbReference>
<gene>
    <name evidence="6" type="ORF">PSEHALCIP103_00519</name>
</gene>
<feature type="transmembrane region" description="Helical" evidence="4">
    <location>
        <begin position="81"/>
        <end position="98"/>
    </location>
</feature>